<dbReference type="EMBL" id="JACEON010000002">
    <property type="protein sequence ID" value="MBA4610490.1"/>
    <property type="molecule type" value="Genomic_DNA"/>
</dbReference>
<dbReference type="Proteomes" id="UP000559404">
    <property type="component" value="Unassembled WGS sequence"/>
</dbReference>
<evidence type="ECO:0000256" key="2">
    <source>
        <dbReference type="ARBA" id="ARBA00022603"/>
    </source>
</evidence>
<protein>
    <recommendedName>
        <fullName evidence="5">tRNA (cytidine/uridine-2'-O-)-methyltransferase TrmJ</fullName>
        <ecNumber evidence="5">2.1.1.200</ecNumber>
    </recommendedName>
    <alternativeName>
        <fullName evidence="5">tRNA (cytidine(32)/uridine(32)-2'-O)-methyltransferase</fullName>
    </alternativeName>
    <alternativeName>
        <fullName evidence="5">tRNA Cm32/Um32 methyltransferase</fullName>
    </alternativeName>
</protein>
<comment type="subcellular location">
    <subcellularLocation>
        <location evidence="5">Cytoplasm</location>
    </subcellularLocation>
</comment>
<dbReference type="PANTHER" id="PTHR42786">
    <property type="entry name" value="TRNA/RRNA METHYLTRANSFERASE"/>
    <property type="match status" value="1"/>
</dbReference>
<evidence type="ECO:0000313" key="9">
    <source>
        <dbReference type="Proteomes" id="UP000559404"/>
    </source>
</evidence>
<reference evidence="8 9" key="2">
    <citation type="submission" date="2020-08" db="EMBL/GenBank/DDBJ databases">
        <title>Stappia taiwanensis sp. nov., isolated from a coastal thermal spring.</title>
        <authorList>
            <person name="Kampfer P."/>
        </authorList>
    </citation>
    <scope>NUCLEOTIDE SEQUENCE [LARGE SCALE GENOMIC DNA]</scope>
    <source>
        <strain evidence="8 9">DSM 23284</strain>
    </source>
</reference>
<comment type="catalytic activity">
    <reaction evidence="5">
        <text>uridine(32) in tRNA + S-adenosyl-L-methionine = 2'-O-methyluridine(32) in tRNA + S-adenosyl-L-homocysteine + H(+)</text>
        <dbReference type="Rhea" id="RHEA:42936"/>
        <dbReference type="Rhea" id="RHEA-COMP:10107"/>
        <dbReference type="Rhea" id="RHEA-COMP:10290"/>
        <dbReference type="ChEBI" id="CHEBI:15378"/>
        <dbReference type="ChEBI" id="CHEBI:57856"/>
        <dbReference type="ChEBI" id="CHEBI:59789"/>
        <dbReference type="ChEBI" id="CHEBI:65315"/>
        <dbReference type="ChEBI" id="CHEBI:74478"/>
        <dbReference type="EC" id="2.1.1.200"/>
    </reaction>
</comment>
<dbReference type="InterPro" id="IPR004384">
    <property type="entry name" value="RNA_MeTrfase_TrmJ/LasT"/>
</dbReference>
<dbReference type="Gene3D" id="3.40.1280.10">
    <property type="match status" value="1"/>
</dbReference>
<dbReference type="PIRSF" id="PIRSF004808">
    <property type="entry name" value="LasT"/>
    <property type="match status" value="1"/>
</dbReference>
<comment type="function">
    <text evidence="5">Catalyzes the formation of 2'O-methylated cytidine (Cm32) or 2'O-methylated uridine (Um32) at position 32 in tRNA.</text>
</comment>
<evidence type="ECO:0000256" key="6">
    <source>
        <dbReference type="SAM" id="MobiDB-lite"/>
    </source>
</evidence>
<dbReference type="CDD" id="cd18093">
    <property type="entry name" value="SpoU-like_TrmJ"/>
    <property type="match status" value="1"/>
</dbReference>
<evidence type="ECO:0000256" key="4">
    <source>
        <dbReference type="ARBA" id="ARBA00022691"/>
    </source>
</evidence>
<feature type="domain" description="tRNA/rRNA methyltransferase SpoU type" evidence="7">
    <location>
        <begin position="20"/>
        <end position="170"/>
    </location>
</feature>
<dbReference type="NCBIfam" id="TIGR00050">
    <property type="entry name" value="rRNA_methyl_1"/>
    <property type="match status" value="1"/>
</dbReference>
<dbReference type="GO" id="GO:0003723">
    <property type="term" value="F:RNA binding"/>
    <property type="evidence" value="ECO:0007669"/>
    <property type="project" value="InterPro"/>
</dbReference>
<evidence type="ECO:0000259" key="7">
    <source>
        <dbReference type="Pfam" id="PF00588"/>
    </source>
</evidence>
<comment type="subunit">
    <text evidence="5">Homodimer.</text>
</comment>
<feature type="compositionally biased region" description="Low complexity" evidence="6">
    <location>
        <begin position="265"/>
        <end position="277"/>
    </location>
</feature>
<reference evidence="8 9" key="1">
    <citation type="submission" date="2020-07" db="EMBL/GenBank/DDBJ databases">
        <authorList>
            <person name="Li M."/>
        </authorList>
    </citation>
    <scope>NUCLEOTIDE SEQUENCE [LARGE SCALE GENOMIC DNA]</scope>
    <source>
        <strain evidence="8 9">DSM 23284</strain>
    </source>
</reference>
<feature type="region of interest" description="Disordered" evidence="6">
    <location>
        <begin position="252"/>
        <end position="277"/>
    </location>
</feature>
<dbReference type="RefSeq" id="WP_181758689.1">
    <property type="nucleotide sequence ID" value="NZ_BMCR01000002.1"/>
</dbReference>
<dbReference type="InterPro" id="IPR029026">
    <property type="entry name" value="tRNA_m1G_MTases_N"/>
</dbReference>
<proteinExistence type="inferred from homology"/>
<keyword evidence="5" id="KW-0819">tRNA processing</keyword>
<dbReference type="GO" id="GO:0160206">
    <property type="term" value="F:tRNA (cytidine(32)/uridine(32)-2'-O)-methyltransferase activity"/>
    <property type="evidence" value="ECO:0007669"/>
    <property type="project" value="UniProtKB-EC"/>
</dbReference>
<name>A0A838XUF4_9HYPH</name>
<evidence type="ECO:0000313" key="8">
    <source>
        <dbReference type="EMBL" id="MBA4610490.1"/>
    </source>
</evidence>
<dbReference type="GO" id="GO:0002128">
    <property type="term" value="P:tRNA nucleoside ribose methylation"/>
    <property type="evidence" value="ECO:0007669"/>
    <property type="project" value="TreeGrafter"/>
</dbReference>
<dbReference type="GO" id="GO:0005829">
    <property type="term" value="C:cytosol"/>
    <property type="evidence" value="ECO:0007669"/>
    <property type="project" value="TreeGrafter"/>
</dbReference>
<evidence type="ECO:0000256" key="5">
    <source>
        <dbReference type="RuleBase" id="RU362024"/>
    </source>
</evidence>
<dbReference type="EC" id="2.1.1.200" evidence="5"/>
<keyword evidence="2 5" id="KW-0489">Methyltransferase</keyword>
<dbReference type="AlphaFoldDB" id="A0A838XUF4"/>
<dbReference type="InterPro" id="IPR029028">
    <property type="entry name" value="Alpha/beta_knot_MTases"/>
</dbReference>
<organism evidence="8 9">
    <name type="scientific">Stappia taiwanensis</name>
    <dbReference type="NCBI Taxonomy" id="992267"/>
    <lineage>
        <taxon>Bacteria</taxon>
        <taxon>Pseudomonadati</taxon>
        <taxon>Pseudomonadota</taxon>
        <taxon>Alphaproteobacteria</taxon>
        <taxon>Hyphomicrobiales</taxon>
        <taxon>Stappiaceae</taxon>
        <taxon>Stappia</taxon>
    </lineage>
</organism>
<dbReference type="Gene3D" id="1.10.8.590">
    <property type="match status" value="1"/>
</dbReference>
<comment type="caution">
    <text evidence="8">The sequence shown here is derived from an EMBL/GenBank/DDBJ whole genome shotgun (WGS) entry which is preliminary data.</text>
</comment>
<keyword evidence="4 5" id="KW-0949">S-adenosyl-L-methionine</keyword>
<keyword evidence="3 8" id="KW-0808">Transferase</keyword>
<keyword evidence="9" id="KW-1185">Reference proteome</keyword>
<dbReference type="SUPFAM" id="SSF75217">
    <property type="entry name" value="alpha/beta knot"/>
    <property type="match status" value="1"/>
</dbReference>
<accession>A0A838XUF4</accession>
<dbReference type="Pfam" id="PF00588">
    <property type="entry name" value="SpoU_methylase"/>
    <property type="match status" value="1"/>
</dbReference>
<gene>
    <name evidence="5" type="primary">trmJ</name>
    <name evidence="8" type="ORF">H1W37_02395</name>
</gene>
<sequence length="277" mass="30105">MTRNANIDPAARSTDILPPCVILCEPQLGENIGTAARAMANFGLRDLRIVRPRDGWPSEKARAAASRADHVIDAVKVFDTVEEAVADLSFVFATTARMREVAKPVRGPDEAAETLVAHGARGAATGYLFGRERWGLNNDEVALANEIVTLPVDPDFASLNIAQAVLVCAYEWRTKANAGALPFRLDETVNPPASKDDLIRLFEHLEGALDGVNFFRPPERRPSMVRNLRNIFQKASLTDQEVKTLRGVIAALERRPTRPHDGGEAADAGDTGDTATD</sequence>
<comment type="catalytic activity">
    <reaction evidence="5">
        <text>cytidine(32) in tRNA + S-adenosyl-L-methionine = 2'-O-methylcytidine(32) in tRNA + S-adenosyl-L-homocysteine + H(+)</text>
        <dbReference type="Rhea" id="RHEA:42932"/>
        <dbReference type="Rhea" id="RHEA-COMP:10288"/>
        <dbReference type="Rhea" id="RHEA-COMP:10289"/>
        <dbReference type="ChEBI" id="CHEBI:15378"/>
        <dbReference type="ChEBI" id="CHEBI:57856"/>
        <dbReference type="ChEBI" id="CHEBI:59789"/>
        <dbReference type="ChEBI" id="CHEBI:74495"/>
        <dbReference type="ChEBI" id="CHEBI:82748"/>
        <dbReference type="EC" id="2.1.1.200"/>
    </reaction>
</comment>
<feature type="compositionally biased region" description="Basic and acidic residues" evidence="6">
    <location>
        <begin position="252"/>
        <end position="263"/>
    </location>
</feature>
<evidence type="ECO:0000256" key="1">
    <source>
        <dbReference type="ARBA" id="ARBA00007228"/>
    </source>
</evidence>
<comment type="similarity">
    <text evidence="1">Belongs to the class IV-like SAM-binding methyltransferase superfamily. RNA methyltransferase TrmH family.</text>
</comment>
<evidence type="ECO:0000256" key="3">
    <source>
        <dbReference type="ARBA" id="ARBA00022679"/>
    </source>
</evidence>
<dbReference type="PANTHER" id="PTHR42786:SF7">
    <property type="entry name" value="TRNA_RRNA METHYLTRANSFERASE SPOU TYPE DOMAIN-CONTAINING PROTEIN"/>
    <property type="match status" value="1"/>
</dbReference>
<keyword evidence="5" id="KW-0963">Cytoplasm</keyword>
<dbReference type="InterPro" id="IPR001537">
    <property type="entry name" value="SpoU_MeTrfase"/>
</dbReference>